<keyword evidence="4" id="KW-0411">Iron-sulfur</keyword>
<keyword evidence="8" id="KW-1185">Reference proteome</keyword>
<dbReference type="AlphaFoldDB" id="A0A4R1KB41"/>
<dbReference type="GO" id="GO:0016491">
    <property type="term" value="F:oxidoreductase activity"/>
    <property type="evidence" value="ECO:0007669"/>
    <property type="project" value="InterPro"/>
</dbReference>
<sequence length="554" mass="61610">MRFFCSKDCPDTCAIEAEIVNGKPVFKGVAESWQKTGFVCSKFKVFAEREIGTSVRSYRRIDGNNHYFDNDEAAVGAMAEMLEQYRHKKILYLKGSGSLGYNMGYWDRLMSGFEHAYKIKGNVCDVTGEDAHEADFGTPLNPPVENIADCDTAILFGKNAAVVSQHLFAYLKELKKHGLKIIYIDPIRTKTADIADRYIPIRPACDGLLAAALMTSLGLEDGHDTERYLSRAGISAEDFEYLKSSISSGRTAFIQGFGIQRNPNGMNIVRLINRLAVKSGNERNLFYGHASKRYWKGLGVKFNNSVPINEVAQRLAESEFDLFVNVAANPAMTFADAKNWMKGIERTPTIVVDVQSNRTSENCDLFIRTGGIFAQQDLMASYFFEHAHSRDRLTNELSDTDIVSRLSTLLNIPVNMAEPESAIPEGRQFRDEFVRPLFPEEHGRFSLMSMSHHAYLNSQTLPQIAEGLKKAYINPADAAELSVADGDVLKISTETGCYTAYAEISDRVSPKVIMSWKNIPMLEGCINDAIPPILTDSGNGLVYYGIPADVAKVL</sequence>
<protein>
    <submittedName>
        <fullName evidence="7">Molybdopterin-dependent oxidoreductase-like protein</fullName>
    </submittedName>
</protein>
<dbReference type="Pfam" id="PF00384">
    <property type="entry name" value="Molybdopterin"/>
    <property type="match status" value="1"/>
</dbReference>
<accession>A0A4R1KB41</accession>
<dbReference type="RefSeq" id="WP_132871097.1">
    <property type="nucleotide sequence ID" value="NZ_SMGG01000003.1"/>
</dbReference>
<dbReference type="OrthoDB" id="9810782at2"/>
<dbReference type="GO" id="GO:0051536">
    <property type="term" value="F:iron-sulfur cluster binding"/>
    <property type="evidence" value="ECO:0007669"/>
    <property type="project" value="UniProtKB-KW"/>
</dbReference>
<dbReference type="GO" id="GO:0046872">
    <property type="term" value="F:metal ion binding"/>
    <property type="evidence" value="ECO:0007669"/>
    <property type="project" value="UniProtKB-KW"/>
</dbReference>
<dbReference type="SUPFAM" id="SSF53706">
    <property type="entry name" value="Formate dehydrogenase/DMSO reductase, domains 1-3"/>
    <property type="match status" value="1"/>
</dbReference>
<dbReference type="Gene3D" id="3.30.2070.10">
    <property type="entry name" value="Formate dehydrogenase/DMSO reductase"/>
    <property type="match status" value="1"/>
</dbReference>
<dbReference type="EMBL" id="SMGG01000003">
    <property type="protein sequence ID" value="TCK61644.1"/>
    <property type="molecule type" value="Genomic_DNA"/>
</dbReference>
<reference evidence="7 8" key="1">
    <citation type="submission" date="2019-03" db="EMBL/GenBank/DDBJ databases">
        <title>Genomic Encyclopedia of Type Strains, Phase IV (KMG-IV): sequencing the most valuable type-strain genomes for metagenomic binning, comparative biology and taxonomic classification.</title>
        <authorList>
            <person name="Goeker M."/>
        </authorList>
    </citation>
    <scope>NUCLEOTIDE SEQUENCE [LARGE SCALE GENOMIC DNA]</scope>
    <source>
        <strain evidence="7 8">DSM 24984</strain>
    </source>
</reference>
<dbReference type="InterPro" id="IPR050612">
    <property type="entry name" value="Prok_Mopterin_Oxidored"/>
</dbReference>
<dbReference type="Pfam" id="PF01568">
    <property type="entry name" value="Molydop_binding"/>
    <property type="match status" value="1"/>
</dbReference>
<evidence type="ECO:0000313" key="7">
    <source>
        <dbReference type="EMBL" id="TCK61644.1"/>
    </source>
</evidence>
<dbReference type="InterPro" id="IPR006657">
    <property type="entry name" value="MoPterin_dinucl-bd_dom"/>
</dbReference>
<gene>
    <name evidence="7" type="ORF">C8D98_0146</name>
</gene>
<comment type="similarity">
    <text evidence="1">Belongs to the prokaryotic molybdopterin-containing oxidoreductase family.</text>
</comment>
<evidence type="ECO:0000256" key="3">
    <source>
        <dbReference type="ARBA" id="ARBA00023004"/>
    </source>
</evidence>
<dbReference type="InterPro" id="IPR006656">
    <property type="entry name" value="Mopterin_OxRdtase"/>
</dbReference>
<keyword evidence="3" id="KW-0408">Iron</keyword>
<keyword evidence="2" id="KW-0479">Metal-binding</keyword>
<evidence type="ECO:0000259" key="5">
    <source>
        <dbReference type="Pfam" id="PF00384"/>
    </source>
</evidence>
<dbReference type="PANTHER" id="PTHR43742:SF6">
    <property type="entry name" value="OXIDOREDUCTASE YYAE-RELATED"/>
    <property type="match status" value="1"/>
</dbReference>
<proteinExistence type="inferred from homology"/>
<dbReference type="PANTHER" id="PTHR43742">
    <property type="entry name" value="TRIMETHYLAMINE-N-OXIDE REDUCTASE"/>
    <property type="match status" value="1"/>
</dbReference>
<evidence type="ECO:0000259" key="6">
    <source>
        <dbReference type="Pfam" id="PF01568"/>
    </source>
</evidence>
<evidence type="ECO:0000256" key="4">
    <source>
        <dbReference type="ARBA" id="ARBA00023014"/>
    </source>
</evidence>
<feature type="domain" description="Molybdopterin oxidoreductase" evidence="5">
    <location>
        <begin position="117"/>
        <end position="365"/>
    </location>
</feature>
<dbReference type="Gene3D" id="3.40.228.10">
    <property type="entry name" value="Dimethylsulfoxide Reductase, domain 2"/>
    <property type="match status" value="2"/>
</dbReference>
<dbReference type="InterPro" id="IPR009010">
    <property type="entry name" value="Asp_de-COase-like_dom_sf"/>
</dbReference>
<name>A0A4R1KB41_9BACT</name>
<dbReference type="SUPFAM" id="SSF50692">
    <property type="entry name" value="ADC-like"/>
    <property type="match status" value="1"/>
</dbReference>
<evidence type="ECO:0000313" key="8">
    <source>
        <dbReference type="Proteomes" id="UP000294614"/>
    </source>
</evidence>
<dbReference type="GO" id="GO:0043546">
    <property type="term" value="F:molybdopterin cofactor binding"/>
    <property type="evidence" value="ECO:0007669"/>
    <property type="project" value="InterPro"/>
</dbReference>
<dbReference type="Proteomes" id="UP000294614">
    <property type="component" value="Unassembled WGS sequence"/>
</dbReference>
<feature type="domain" description="Molybdopterin dinucleotide-binding" evidence="6">
    <location>
        <begin position="451"/>
        <end position="536"/>
    </location>
</feature>
<organism evidence="7 8">
    <name type="scientific">Seleniivibrio woodruffii</name>
    <dbReference type="NCBI Taxonomy" id="1078050"/>
    <lineage>
        <taxon>Bacteria</taxon>
        <taxon>Pseudomonadati</taxon>
        <taxon>Deferribacterota</taxon>
        <taxon>Deferribacteres</taxon>
        <taxon>Deferribacterales</taxon>
        <taxon>Geovibrionaceae</taxon>
        <taxon>Seleniivibrio</taxon>
    </lineage>
</organism>
<dbReference type="Gene3D" id="2.40.40.20">
    <property type="match status" value="1"/>
</dbReference>
<dbReference type="Gene3D" id="3.40.50.740">
    <property type="match status" value="2"/>
</dbReference>
<evidence type="ECO:0000256" key="1">
    <source>
        <dbReference type="ARBA" id="ARBA00010312"/>
    </source>
</evidence>
<comment type="caution">
    <text evidence="7">The sequence shown here is derived from an EMBL/GenBank/DDBJ whole genome shotgun (WGS) entry which is preliminary data.</text>
</comment>
<dbReference type="CDD" id="cd02775">
    <property type="entry name" value="MopB_CT"/>
    <property type="match status" value="1"/>
</dbReference>
<evidence type="ECO:0000256" key="2">
    <source>
        <dbReference type="ARBA" id="ARBA00022723"/>
    </source>
</evidence>